<dbReference type="AlphaFoldDB" id="A0A0J6YDR8"/>
<sequence length="57" mass="6818">MTSLRQIMLKRWPHSFARWYDVQDIIIRFVFWQSLISLTILTSVLSAPLITYVFEGE</sequence>
<keyword evidence="3" id="KW-1185">Reference proteome</keyword>
<dbReference type="Proteomes" id="UP000036513">
    <property type="component" value="Unassembled WGS sequence"/>
</dbReference>
<feature type="transmembrane region" description="Helical" evidence="1">
    <location>
        <begin position="29"/>
        <end position="54"/>
    </location>
</feature>
<name>A0A0J6YDR8_9MYCO</name>
<protein>
    <submittedName>
        <fullName evidence="2">Uncharacterized protein</fullName>
    </submittedName>
</protein>
<gene>
    <name evidence="2" type="ORF">MCHLDSM_05871</name>
</gene>
<dbReference type="RefSeq" id="WP_156455035.1">
    <property type="nucleotide sequence ID" value="NZ_JYNL01000064.1"/>
</dbReference>
<reference evidence="2 3" key="1">
    <citation type="journal article" date="2015" name="Genome Biol. Evol.">
        <title>Characterization of Three Mycobacterium spp. with Potential Use in Bioremediation by Genome Sequencing and Comparative Genomics.</title>
        <authorList>
            <person name="Das S."/>
            <person name="Pettersson B.M."/>
            <person name="Behra P.R."/>
            <person name="Ramesh M."/>
            <person name="Dasgupta S."/>
            <person name="Bhattacharya A."/>
            <person name="Kirsebom L.A."/>
        </authorList>
    </citation>
    <scope>NUCLEOTIDE SEQUENCE [LARGE SCALE GENOMIC DNA]</scope>
    <source>
        <strain evidence="2 3">DSM 43826</strain>
    </source>
</reference>
<organism evidence="2 3">
    <name type="scientific">Mycolicibacterium chlorophenolicum</name>
    <dbReference type="NCBI Taxonomy" id="37916"/>
    <lineage>
        <taxon>Bacteria</taxon>
        <taxon>Bacillati</taxon>
        <taxon>Actinomycetota</taxon>
        <taxon>Actinomycetes</taxon>
        <taxon>Mycobacteriales</taxon>
        <taxon>Mycobacteriaceae</taxon>
        <taxon>Mycolicibacterium</taxon>
    </lineage>
</organism>
<accession>A0A0J6YDR8</accession>
<proteinExistence type="predicted"/>
<keyword evidence="1" id="KW-0472">Membrane</keyword>
<dbReference type="EMBL" id="JYNL01000064">
    <property type="protein sequence ID" value="KMO70976.1"/>
    <property type="molecule type" value="Genomic_DNA"/>
</dbReference>
<dbReference type="STRING" id="37916.MCHLDSM_05871"/>
<evidence type="ECO:0000313" key="3">
    <source>
        <dbReference type="Proteomes" id="UP000036513"/>
    </source>
</evidence>
<evidence type="ECO:0000313" key="2">
    <source>
        <dbReference type="EMBL" id="KMO70976.1"/>
    </source>
</evidence>
<evidence type="ECO:0000256" key="1">
    <source>
        <dbReference type="SAM" id="Phobius"/>
    </source>
</evidence>
<keyword evidence="1" id="KW-0812">Transmembrane</keyword>
<comment type="caution">
    <text evidence="2">The sequence shown here is derived from an EMBL/GenBank/DDBJ whole genome shotgun (WGS) entry which is preliminary data.</text>
</comment>
<dbReference type="PATRIC" id="fig|37916.4.peg.5890"/>
<keyword evidence="1" id="KW-1133">Transmembrane helix</keyword>